<evidence type="ECO:0000256" key="5">
    <source>
        <dbReference type="ARBA" id="ARBA00023136"/>
    </source>
</evidence>
<dbReference type="SMART" id="SM00849">
    <property type="entry name" value="Lactamase_B"/>
    <property type="match status" value="1"/>
</dbReference>
<dbReference type="InterPro" id="IPR052159">
    <property type="entry name" value="Competence_DNA_uptake"/>
</dbReference>
<dbReference type="CDD" id="cd07731">
    <property type="entry name" value="ComA-like_MBL-fold"/>
    <property type="match status" value="1"/>
</dbReference>
<organism evidence="8 9">
    <name type="scientific">Vreelandella aquamarina</name>
    <dbReference type="NCBI Taxonomy" id="77097"/>
    <lineage>
        <taxon>Bacteria</taxon>
        <taxon>Pseudomonadati</taxon>
        <taxon>Pseudomonadota</taxon>
        <taxon>Gammaproteobacteria</taxon>
        <taxon>Oceanospirillales</taxon>
        <taxon>Halomonadaceae</taxon>
        <taxon>Vreelandella</taxon>
    </lineage>
</organism>
<dbReference type="SUPFAM" id="SSF56281">
    <property type="entry name" value="Metallo-hydrolase/oxidoreductase"/>
    <property type="match status" value="1"/>
</dbReference>
<feature type="transmembrane region" description="Helical" evidence="6">
    <location>
        <begin position="235"/>
        <end position="256"/>
    </location>
</feature>
<feature type="transmembrane region" description="Helical" evidence="6">
    <location>
        <begin position="461"/>
        <end position="481"/>
    </location>
</feature>
<dbReference type="InterPro" id="IPR025405">
    <property type="entry name" value="DUF4131"/>
</dbReference>
<evidence type="ECO:0000256" key="4">
    <source>
        <dbReference type="ARBA" id="ARBA00022989"/>
    </source>
</evidence>
<dbReference type="Gene3D" id="3.60.15.10">
    <property type="entry name" value="Ribonuclease Z/Hydroxyacylglutathione hydrolase-like"/>
    <property type="match status" value="1"/>
</dbReference>
<keyword evidence="4 6" id="KW-1133">Transmembrane helix</keyword>
<evidence type="ECO:0000256" key="3">
    <source>
        <dbReference type="ARBA" id="ARBA00022692"/>
    </source>
</evidence>
<dbReference type="NCBIfam" id="TIGR00361">
    <property type="entry name" value="ComEC_Rec2"/>
    <property type="match status" value="1"/>
</dbReference>
<dbReference type="GO" id="GO:0030420">
    <property type="term" value="P:establishment of competence for transformation"/>
    <property type="evidence" value="ECO:0007669"/>
    <property type="project" value="InterPro"/>
</dbReference>
<dbReference type="PANTHER" id="PTHR30619">
    <property type="entry name" value="DNA INTERNALIZATION/COMPETENCE PROTEIN COMEC/REC2"/>
    <property type="match status" value="1"/>
</dbReference>
<evidence type="ECO:0000256" key="1">
    <source>
        <dbReference type="ARBA" id="ARBA00004651"/>
    </source>
</evidence>
<accession>A0A857GNW6</accession>
<feature type="transmembrane region" description="Helical" evidence="6">
    <location>
        <begin position="432"/>
        <end position="449"/>
    </location>
</feature>
<sequence>MGRGVAIPAALAALVGGLVVGFTGAQSGTWLLPLALSVGGLLSLASRPSALPWLLIAGVVALSVQQEWSRRLPVGLSGQDLEVDAKVVDVQAQPGAQRLRLHIERCTAPAHVPNCERLGSVRVSAYGHTFQAGERWRMILRLRPPSGFLNPHAFDYEQWLWREGIHATGYVRTDPAPQKLAAAAPRLRPWASAWLAQRPLAPRTQRWLAALTLGDSEQLTQEDWALLNATGTTHLVVISGLHVGLVASFVLLLGRYSARLSSPTHWRLRTWPWWLAGAAAVAYAGLAGLAPPAMRAMIMTLLGLWVLSGRHAPGPWQAWWLALALVLIVDPLALWRPGLWLSFLAVGWLIIIWQGRARPRGIKGWCWALLRSQLLLAPLMAAAVLLAFGRVAPVAPLINLLAVPWVSSIMVPSALIGWLFSPLPGLEMLPWWVFEQALAAFHWLLRVAVDAAPLWQPPAPLVYPLAGSLVLVSLCWGLPAMPRWLGIASLALVATLPGWPRETALADGQLRVTVHDVGQGQLVELRSANRRFLYDTGPRFRSGFMPLQSLWPPGQVIDQVIVSHADTDHAGGVDALLADHQVGQWWAPEGEALPVAGWPCRQGQHWQMDGIRYRVLWPPRGENALSSNDRSCVLAVKVGEHQLLLTGDVGRQVERQLLTQLDGPVSVLVAGHHGSATSSGVQFVRHTTPQHVVFSAGRDNAFGHPADDVVRRFRQQQSCLWSTAHDGALRFLLTPGQPISVRPMRALAGGHQRC</sequence>
<dbReference type="PANTHER" id="PTHR30619:SF1">
    <property type="entry name" value="RECOMBINATION PROTEIN 2"/>
    <property type="match status" value="1"/>
</dbReference>
<proteinExistence type="predicted"/>
<dbReference type="InterPro" id="IPR036866">
    <property type="entry name" value="RibonucZ/Hydroxyglut_hydro"/>
</dbReference>
<dbReference type="InterPro" id="IPR035681">
    <property type="entry name" value="ComA-like_MBL"/>
</dbReference>
<dbReference type="InterPro" id="IPR004477">
    <property type="entry name" value="ComEC_N"/>
</dbReference>
<evidence type="ECO:0000256" key="6">
    <source>
        <dbReference type="SAM" id="Phobius"/>
    </source>
</evidence>
<dbReference type="AlphaFoldDB" id="A0A857GNW6"/>
<keyword evidence="2" id="KW-1003">Cell membrane</keyword>
<feature type="transmembrane region" description="Helical" evidence="6">
    <location>
        <begin position="333"/>
        <end position="353"/>
    </location>
</feature>
<feature type="transmembrane region" description="Helical" evidence="6">
    <location>
        <begin position="271"/>
        <end position="289"/>
    </location>
</feature>
<dbReference type="NCBIfam" id="TIGR00360">
    <property type="entry name" value="ComEC_N-term"/>
    <property type="match status" value="1"/>
</dbReference>
<reference evidence="8 9" key="1">
    <citation type="submission" date="2017-10" db="EMBL/GenBank/DDBJ databases">
        <title>Coral associated bacteria.</title>
        <authorList>
            <person name="Wang X."/>
        </authorList>
    </citation>
    <scope>NUCLEOTIDE SEQUENCE [LARGE SCALE GENOMIC DNA]</scope>
    <source>
        <strain evidence="8 9">SCSIO 43005</strain>
    </source>
</reference>
<dbReference type="Proteomes" id="UP000463949">
    <property type="component" value="Chromosome"/>
</dbReference>
<dbReference type="OrthoDB" id="9761531at2"/>
<gene>
    <name evidence="8" type="ORF">CTT34_11285</name>
</gene>
<dbReference type="Pfam" id="PF00753">
    <property type="entry name" value="Lactamase_B"/>
    <property type="match status" value="1"/>
</dbReference>
<dbReference type="Pfam" id="PF13567">
    <property type="entry name" value="DUF4131"/>
    <property type="match status" value="1"/>
</dbReference>
<dbReference type="InterPro" id="IPR001279">
    <property type="entry name" value="Metallo-B-lactamas"/>
</dbReference>
<protein>
    <submittedName>
        <fullName evidence="8">DNA internalization-related competence protein ComEC/Rec2</fullName>
    </submittedName>
</protein>
<dbReference type="Pfam" id="PF03772">
    <property type="entry name" value="Competence"/>
    <property type="match status" value="1"/>
</dbReference>
<keyword evidence="5 6" id="KW-0472">Membrane</keyword>
<feature type="transmembrane region" description="Helical" evidence="6">
    <location>
        <begin position="398"/>
        <end position="420"/>
    </location>
</feature>
<evidence type="ECO:0000313" key="9">
    <source>
        <dbReference type="Proteomes" id="UP000463949"/>
    </source>
</evidence>
<keyword evidence="3 6" id="KW-0812">Transmembrane</keyword>
<dbReference type="GO" id="GO:0005886">
    <property type="term" value="C:plasma membrane"/>
    <property type="evidence" value="ECO:0007669"/>
    <property type="project" value="UniProtKB-SubCell"/>
</dbReference>
<dbReference type="InterPro" id="IPR004797">
    <property type="entry name" value="Competence_ComEC/Rec2"/>
</dbReference>
<dbReference type="EMBL" id="CP024621">
    <property type="protein sequence ID" value="QHD50234.1"/>
    <property type="molecule type" value="Genomic_DNA"/>
</dbReference>
<evidence type="ECO:0000259" key="7">
    <source>
        <dbReference type="SMART" id="SM00849"/>
    </source>
</evidence>
<feature type="domain" description="Metallo-beta-lactamase" evidence="7">
    <location>
        <begin position="519"/>
        <end position="698"/>
    </location>
</feature>
<feature type="transmembrane region" description="Helical" evidence="6">
    <location>
        <begin position="374"/>
        <end position="392"/>
    </location>
</feature>
<dbReference type="KEGG" id="hmd:CTT34_11285"/>
<evidence type="ECO:0000313" key="8">
    <source>
        <dbReference type="EMBL" id="QHD50234.1"/>
    </source>
</evidence>
<dbReference type="RefSeq" id="WP_159342526.1">
    <property type="nucleotide sequence ID" value="NZ_CP024621.1"/>
</dbReference>
<comment type="subcellular location">
    <subcellularLocation>
        <location evidence="1">Cell membrane</location>
        <topology evidence="1">Multi-pass membrane protein</topology>
    </subcellularLocation>
</comment>
<name>A0A857GNW6_9GAMM</name>
<evidence type="ECO:0000256" key="2">
    <source>
        <dbReference type="ARBA" id="ARBA00022475"/>
    </source>
</evidence>